<dbReference type="EMBL" id="MTYI01000056">
    <property type="protein sequence ID" value="PNP54987.1"/>
    <property type="molecule type" value="Genomic_DNA"/>
</dbReference>
<evidence type="ECO:0000313" key="2">
    <source>
        <dbReference type="EMBL" id="PNP54987.1"/>
    </source>
</evidence>
<dbReference type="PANTHER" id="PTHR46082:SF6">
    <property type="entry name" value="AAA+ ATPASE DOMAIN-CONTAINING PROTEIN-RELATED"/>
    <property type="match status" value="1"/>
</dbReference>
<sequence length="365" mass="40157">MTSLQAPANRKNFHVAIICALPREADAVTLLFDQFWDEKRDQYGRADGDTNTYITGCIGSQNVVLAVLPAIGTNSAAAATASLRSSYTSLRLALLVGICGGVPRIKRFNAYLGDVVVSKTIIQYDYGRQYAGHFAIENTIENSLGKANKDIGSLLAVFEIELMRERLRNETLKHLQHLQEEAIKKRRRADYRYPGATKDNLYSQKHVHQHRIPCDLCAANKFCESASEASCVEAGCGSTEIVVRDVVRDRFVENGSFSPEIYIGRVGSGNTIMKSGSDRDQIAARHDIIAFEMEGAGAWDEVPCIVIKGISDYADSHRNEDWQDFAAATAASVAKAILGRYIIRDGERVSTQSIALFTSSSYALC</sequence>
<evidence type="ECO:0000313" key="3">
    <source>
        <dbReference type="Proteomes" id="UP000236290"/>
    </source>
</evidence>
<dbReference type="OrthoDB" id="20872at2759"/>
<dbReference type="AlphaFoldDB" id="A0A2K0UB35"/>
<accession>A0A2K0UB35</accession>
<gene>
    <name evidence="2" type="ORF">THARTR1_04676</name>
</gene>
<protein>
    <recommendedName>
        <fullName evidence="1">Nucleoside phosphorylase domain-containing protein</fullName>
    </recommendedName>
</protein>
<organism evidence="2 3">
    <name type="scientific">Trichoderma harzianum</name>
    <name type="common">Hypocrea lixii</name>
    <dbReference type="NCBI Taxonomy" id="5544"/>
    <lineage>
        <taxon>Eukaryota</taxon>
        <taxon>Fungi</taxon>
        <taxon>Dikarya</taxon>
        <taxon>Ascomycota</taxon>
        <taxon>Pezizomycotina</taxon>
        <taxon>Sordariomycetes</taxon>
        <taxon>Hypocreomycetidae</taxon>
        <taxon>Hypocreales</taxon>
        <taxon>Hypocreaceae</taxon>
        <taxon>Trichoderma</taxon>
    </lineage>
</organism>
<comment type="caution">
    <text evidence="2">The sequence shown here is derived from an EMBL/GenBank/DDBJ whole genome shotgun (WGS) entry which is preliminary data.</text>
</comment>
<dbReference type="PANTHER" id="PTHR46082">
    <property type="entry name" value="ATP/GTP-BINDING PROTEIN-RELATED"/>
    <property type="match status" value="1"/>
</dbReference>
<dbReference type="Gene3D" id="3.40.50.1580">
    <property type="entry name" value="Nucleoside phosphorylase domain"/>
    <property type="match status" value="1"/>
</dbReference>
<dbReference type="Proteomes" id="UP000236290">
    <property type="component" value="Unassembled WGS sequence"/>
</dbReference>
<dbReference type="GO" id="GO:0003824">
    <property type="term" value="F:catalytic activity"/>
    <property type="evidence" value="ECO:0007669"/>
    <property type="project" value="InterPro"/>
</dbReference>
<dbReference type="InterPro" id="IPR053137">
    <property type="entry name" value="NLR-like"/>
</dbReference>
<evidence type="ECO:0000259" key="1">
    <source>
        <dbReference type="Pfam" id="PF01048"/>
    </source>
</evidence>
<dbReference type="GO" id="GO:0009116">
    <property type="term" value="P:nucleoside metabolic process"/>
    <property type="evidence" value="ECO:0007669"/>
    <property type="project" value="InterPro"/>
</dbReference>
<dbReference type="InterPro" id="IPR035994">
    <property type="entry name" value="Nucleoside_phosphorylase_sf"/>
</dbReference>
<feature type="domain" description="Nucleoside phosphorylase" evidence="1">
    <location>
        <begin position="15"/>
        <end position="336"/>
    </location>
</feature>
<dbReference type="SUPFAM" id="SSF53167">
    <property type="entry name" value="Purine and uridine phosphorylases"/>
    <property type="match status" value="1"/>
</dbReference>
<dbReference type="Pfam" id="PF01048">
    <property type="entry name" value="PNP_UDP_1"/>
    <property type="match status" value="1"/>
</dbReference>
<dbReference type="InterPro" id="IPR000845">
    <property type="entry name" value="Nucleoside_phosphorylase_d"/>
</dbReference>
<proteinExistence type="predicted"/>
<reference evidence="2 3" key="1">
    <citation type="submission" date="2017-02" db="EMBL/GenBank/DDBJ databases">
        <title>Genomes of Trichoderma spp. with biocontrol activity.</title>
        <authorList>
            <person name="Gardiner D."/>
            <person name="Kazan K."/>
            <person name="Vos C."/>
            <person name="Harvey P."/>
        </authorList>
    </citation>
    <scope>NUCLEOTIDE SEQUENCE [LARGE SCALE GENOMIC DNA]</scope>
    <source>
        <strain evidence="2 3">Tr1</strain>
    </source>
</reference>
<name>A0A2K0UB35_TRIHA</name>